<accession>A0ABY9WCD4</accession>
<organism evidence="9 10">
    <name type="scientific">Aeribacillus composti</name>
    <dbReference type="NCBI Taxonomy" id="1868734"/>
    <lineage>
        <taxon>Bacteria</taxon>
        <taxon>Bacillati</taxon>
        <taxon>Bacillota</taxon>
        <taxon>Bacilli</taxon>
        <taxon>Bacillales</taxon>
        <taxon>Bacillaceae</taxon>
        <taxon>Aeribacillus</taxon>
    </lineage>
</organism>
<evidence type="ECO:0000256" key="5">
    <source>
        <dbReference type="ARBA" id="ARBA00023316"/>
    </source>
</evidence>
<dbReference type="Gene3D" id="2.30.30.170">
    <property type="match status" value="8"/>
</dbReference>
<keyword evidence="3 7" id="KW-0732">Signal</keyword>
<gene>
    <name evidence="9" type="ORF">RI196_02680</name>
</gene>
<proteinExistence type="predicted"/>
<dbReference type="InterPro" id="IPR002901">
    <property type="entry name" value="MGlyc_endo_b_GlcNAc-like_dom"/>
</dbReference>
<dbReference type="EMBL" id="CP134501">
    <property type="protein sequence ID" value="WNF33613.1"/>
    <property type="molecule type" value="Genomic_DNA"/>
</dbReference>
<dbReference type="SMART" id="SM00047">
    <property type="entry name" value="LYZ2"/>
    <property type="match status" value="1"/>
</dbReference>
<feature type="compositionally biased region" description="Polar residues" evidence="6">
    <location>
        <begin position="80"/>
        <end position="106"/>
    </location>
</feature>
<protein>
    <submittedName>
        <fullName evidence="9">N-acetylglucosaminidase</fullName>
    </submittedName>
</protein>
<keyword evidence="2" id="KW-0964">Secreted</keyword>
<keyword evidence="10" id="KW-1185">Reference proteome</keyword>
<dbReference type="Gene3D" id="1.10.530.10">
    <property type="match status" value="1"/>
</dbReference>
<name>A0ABY9WCD4_9BACI</name>
<evidence type="ECO:0000256" key="7">
    <source>
        <dbReference type="SAM" id="SignalP"/>
    </source>
</evidence>
<dbReference type="GeneID" id="301124846"/>
<evidence type="ECO:0000256" key="4">
    <source>
        <dbReference type="ARBA" id="ARBA00022801"/>
    </source>
</evidence>
<dbReference type="InterPro" id="IPR038200">
    <property type="entry name" value="GW_dom_sf"/>
</dbReference>
<feature type="region of interest" description="Disordered" evidence="6">
    <location>
        <begin position="56"/>
        <end position="130"/>
    </location>
</feature>
<evidence type="ECO:0000313" key="9">
    <source>
        <dbReference type="EMBL" id="WNF33613.1"/>
    </source>
</evidence>
<dbReference type="Pfam" id="PF01832">
    <property type="entry name" value="Glucosaminidase"/>
    <property type="match status" value="1"/>
</dbReference>
<comment type="subcellular location">
    <subcellularLocation>
        <location evidence="1">Secreted</location>
    </subcellularLocation>
</comment>
<feature type="chain" id="PRO_5047235171" evidence="7">
    <location>
        <begin position="24"/>
        <end position="1082"/>
    </location>
</feature>
<dbReference type="Proteomes" id="UP001303701">
    <property type="component" value="Chromosome"/>
</dbReference>
<feature type="compositionally biased region" description="Basic and acidic residues" evidence="6">
    <location>
        <begin position="121"/>
        <end position="130"/>
    </location>
</feature>
<sequence length="1082" mass="122540">MRKLSISCIVLLILSSFSSAVFADQSLANQNNASINNESEQDVNSMEQEAINEGEQDLKLPDQDINSENESASNNESILDESQQNIRSEQTNNIDENIVEKSNNIDSHAVKNEENEEQQEKDETVKETVENKSSIKMGSFSISQTADSNVVNETATSKLGHIKTRSVKIYKNLNDFTQSFEAGEEYTNRVYYIKKQASVNGEQFYLLSLRASSTIGVVGWAKASDISSHDHKTIDSRSKLLYIKGTGSAYSKAWGGKKDLVYEDLSQFKNQKFQVDLTETVGNNVWYRGWLNGEKVFIHSSYVSLESVKESATSKLGHIRTREVKIYKTLGDPSTAFTSGAEYTNRVYYIKKQATMNGELYYLLSLQPSSTSGLVGWVNEKDMSVHPHTSVDKKSKVFFIKGTGSAYSKAWGGKKDLVYEDLSQFKNQKFQVDLTETVGNNVWYRGWLNGKKVFIHSSYVTNAQETATSKLGHIRTREVKIYKILGDPSTAFTSGAEYTNRVYYIKKQATMNGELYYLLSLQPSSTSGLVGWVNEKDMSVHPHTSVDKKSKVFFIKGTGSAYSKAWGGKKDLVYENLSQYKNQKFQVDLTETVGNNVWYRGWLNGKKVFIHSSYVTNAQETATSKLGHIRTREVKIYKTLGDPSTSFTSGAEYTNQVYYIKKQATVNGQLYYLLSLQPSSTSGLVGWVKEEDMSVRTHSTVDKKSKVFFVKGTGSAYNKAWGGKKNLVYEDLSQYETNLFRVHLTEKVGNNTWYRGTLDGKTVWIHSSFLYTTLYKNYNITLDEMVNIQMKANPVTDKYGITYKLWIREDAFEKIYTKNGQKYGLVKDANWKIRRGPSTSYPEYEQVRNVELPIYGSAKSEDNDGKIWYHVKNTRWGLASKADVKYYLDPNNFTNDLRGLLQFLKLSASANLNAAEINNKILYNKGILKGKASSFIEAGQKYGINEIYLISHALLETGNGTSALANGIKYNGKTVYNMYGIGAYDNCAVECGVKRAYDEGWFTPEKAIVGGAKFIAEKYVYDGRDTLYKMRWDPDFADVNKRYGKQYATDIGWAYKQTASMYNMYKLLDSYTLVLEIPEYKK</sequence>
<reference evidence="9 10" key="1">
    <citation type="submission" date="2023-09" db="EMBL/GenBank/DDBJ databases">
        <title>Different Types of Thermotolerant Ring-Cleaving Dioxygenases derived from Aeribacillus composti HB-1 applied for multiple aromatic hydrocarbons removal.</title>
        <authorList>
            <person name="Cao L."/>
            <person name="Li M."/>
            <person name="Ma T."/>
        </authorList>
    </citation>
    <scope>NUCLEOTIDE SEQUENCE [LARGE SCALE GENOMIC DNA]</scope>
    <source>
        <strain evidence="9 10">HB-1</strain>
    </source>
</reference>
<evidence type="ECO:0000256" key="2">
    <source>
        <dbReference type="ARBA" id="ARBA00022525"/>
    </source>
</evidence>
<evidence type="ECO:0000256" key="3">
    <source>
        <dbReference type="ARBA" id="ARBA00022729"/>
    </source>
</evidence>
<dbReference type="RefSeq" id="WP_311066842.1">
    <property type="nucleotide sequence ID" value="NZ_CP134501.1"/>
</dbReference>
<keyword evidence="4" id="KW-0378">Hydrolase</keyword>
<evidence type="ECO:0000256" key="1">
    <source>
        <dbReference type="ARBA" id="ARBA00004613"/>
    </source>
</evidence>
<dbReference type="Pfam" id="PF13457">
    <property type="entry name" value="GW"/>
    <property type="match status" value="8"/>
</dbReference>
<evidence type="ECO:0000259" key="8">
    <source>
        <dbReference type="PROSITE" id="PS51780"/>
    </source>
</evidence>
<evidence type="ECO:0000313" key="10">
    <source>
        <dbReference type="Proteomes" id="UP001303701"/>
    </source>
</evidence>
<dbReference type="PROSITE" id="PS51780">
    <property type="entry name" value="GW"/>
    <property type="match status" value="1"/>
</dbReference>
<feature type="domain" description="GW" evidence="8">
    <location>
        <begin position="619"/>
        <end position="698"/>
    </location>
</feature>
<evidence type="ECO:0000256" key="6">
    <source>
        <dbReference type="SAM" id="MobiDB-lite"/>
    </source>
</evidence>
<feature type="compositionally biased region" description="Low complexity" evidence="6">
    <location>
        <begin position="66"/>
        <end position="77"/>
    </location>
</feature>
<keyword evidence="5" id="KW-0961">Cell wall biogenesis/degradation</keyword>
<feature type="signal peptide" evidence="7">
    <location>
        <begin position="1"/>
        <end position="23"/>
    </location>
</feature>
<dbReference type="InterPro" id="IPR025987">
    <property type="entry name" value="GW_dom"/>
</dbReference>